<sequence length="104" mass="11418">MAFGPVGHQGSEESTEKAKEEDNLCRARAERNQERGAIPSPQVREPLSGDLPLPPHSRVEFVLLQRESLSLARIISVDAGEVLPVLKSASLVPRILSVGQLWRL</sequence>
<accession>A0A8J5S6N0</accession>
<name>A0A8J5S6N0_ZIZPA</name>
<protein>
    <submittedName>
        <fullName evidence="2">Uncharacterized protein</fullName>
    </submittedName>
</protein>
<feature type="compositionally biased region" description="Basic and acidic residues" evidence="1">
    <location>
        <begin position="10"/>
        <end position="34"/>
    </location>
</feature>
<organism evidence="2 3">
    <name type="scientific">Zizania palustris</name>
    <name type="common">Northern wild rice</name>
    <dbReference type="NCBI Taxonomy" id="103762"/>
    <lineage>
        <taxon>Eukaryota</taxon>
        <taxon>Viridiplantae</taxon>
        <taxon>Streptophyta</taxon>
        <taxon>Embryophyta</taxon>
        <taxon>Tracheophyta</taxon>
        <taxon>Spermatophyta</taxon>
        <taxon>Magnoliopsida</taxon>
        <taxon>Liliopsida</taxon>
        <taxon>Poales</taxon>
        <taxon>Poaceae</taxon>
        <taxon>BOP clade</taxon>
        <taxon>Oryzoideae</taxon>
        <taxon>Oryzeae</taxon>
        <taxon>Zizaniinae</taxon>
        <taxon>Zizania</taxon>
    </lineage>
</organism>
<comment type="caution">
    <text evidence="2">The sequence shown here is derived from an EMBL/GenBank/DDBJ whole genome shotgun (WGS) entry which is preliminary data.</text>
</comment>
<evidence type="ECO:0000256" key="1">
    <source>
        <dbReference type="SAM" id="MobiDB-lite"/>
    </source>
</evidence>
<proteinExistence type="predicted"/>
<reference evidence="2" key="2">
    <citation type="submission" date="2021-02" db="EMBL/GenBank/DDBJ databases">
        <authorList>
            <person name="Kimball J.A."/>
            <person name="Haas M.W."/>
            <person name="Macchietto M."/>
            <person name="Kono T."/>
            <person name="Duquette J."/>
            <person name="Shao M."/>
        </authorList>
    </citation>
    <scope>NUCLEOTIDE SEQUENCE</scope>
    <source>
        <tissue evidence="2">Fresh leaf tissue</tissue>
    </source>
</reference>
<gene>
    <name evidence="2" type="ORF">GUJ93_ZPchr0004g39459</name>
</gene>
<keyword evidence="3" id="KW-1185">Reference proteome</keyword>
<dbReference type="AlphaFoldDB" id="A0A8J5S6N0"/>
<reference evidence="2" key="1">
    <citation type="journal article" date="2021" name="bioRxiv">
        <title>Whole Genome Assembly and Annotation of Northern Wild Rice, Zizania palustris L., Supports a Whole Genome Duplication in the Zizania Genus.</title>
        <authorList>
            <person name="Haas M."/>
            <person name="Kono T."/>
            <person name="Macchietto M."/>
            <person name="Millas R."/>
            <person name="McGilp L."/>
            <person name="Shao M."/>
            <person name="Duquette J."/>
            <person name="Hirsch C.N."/>
            <person name="Kimball J."/>
        </authorList>
    </citation>
    <scope>NUCLEOTIDE SEQUENCE</scope>
    <source>
        <tissue evidence="2">Fresh leaf tissue</tissue>
    </source>
</reference>
<evidence type="ECO:0000313" key="2">
    <source>
        <dbReference type="EMBL" id="KAG8065593.1"/>
    </source>
</evidence>
<dbReference type="EMBL" id="JAAALK010000285">
    <property type="protein sequence ID" value="KAG8065593.1"/>
    <property type="molecule type" value="Genomic_DNA"/>
</dbReference>
<feature type="region of interest" description="Disordered" evidence="1">
    <location>
        <begin position="1"/>
        <end position="53"/>
    </location>
</feature>
<evidence type="ECO:0000313" key="3">
    <source>
        <dbReference type="Proteomes" id="UP000729402"/>
    </source>
</evidence>
<dbReference type="Proteomes" id="UP000729402">
    <property type="component" value="Unassembled WGS sequence"/>
</dbReference>